<dbReference type="PANTHER" id="PTHR21666:SF270">
    <property type="entry name" value="MUREIN HYDROLASE ACTIVATOR ENVC"/>
    <property type="match status" value="1"/>
</dbReference>
<dbReference type="EC" id="3.4.-.-" evidence="4"/>
<dbReference type="SUPFAM" id="SSF51261">
    <property type="entry name" value="Duplicated hybrid motif"/>
    <property type="match status" value="1"/>
</dbReference>
<proteinExistence type="predicted"/>
<feature type="transmembrane region" description="Helical" evidence="2">
    <location>
        <begin position="12"/>
        <end position="30"/>
    </location>
</feature>
<gene>
    <name evidence="4" type="ORF">QOZ84_12690</name>
</gene>
<evidence type="ECO:0000256" key="2">
    <source>
        <dbReference type="SAM" id="Phobius"/>
    </source>
</evidence>
<dbReference type="GO" id="GO:0016787">
    <property type="term" value="F:hydrolase activity"/>
    <property type="evidence" value="ECO:0007669"/>
    <property type="project" value="UniProtKB-KW"/>
</dbReference>
<keyword evidence="4" id="KW-0378">Hydrolase</keyword>
<dbReference type="PANTHER" id="PTHR21666">
    <property type="entry name" value="PEPTIDASE-RELATED"/>
    <property type="match status" value="1"/>
</dbReference>
<reference evidence="4 5" key="1">
    <citation type="submission" date="2023-05" db="EMBL/GenBank/DDBJ databases">
        <title>Rombocin, a short stable natural nisin variant, displays selective antimicrobial activity against Listeria monocytogenes and employs dual mode of action to kill target bacterial strains.</title>
        <authorList>
            <person name="Wambui J."/>
            <person name="Stephan R."/>
            <person name="Kuipers O.P."/>
        </authorList>
    </citation>
    <scope>NUCLEOTIDE SEQUENCE [LARGE SCALE GENOMIC DNA]</scope>
    <source>
        <strain evidence="4 5">RC002</strain>
    </source>
</reference>
<feature type="domain" description="M23ase beta-sheet core" evidence="3">
    <location>
        <begin position="123"/>
        <end position="221"/>
    </location>
</feature>
<evidence type="ECO:0000256" key="1">
    <source>
        <dbReference type="SAM" id="MobiDB-lite"/>
    </source>
</evidence>
<organism evidence="4 5">
    <name type="scientific">Romboutsia sedimentorum</name>
    <dbReference type="NCBI Taxonomy" id="1368474"/>
    <lineage>
        <taxon>Bacteria</taxon>
        <taxon>Bacillati</taxon>
        <taxon>Bacillota</taxon>
        <taxon>Clostridia</taxon>
        <taxon>Peptostreptococcales</taxon>
        <taxon>Peptostreptococcaceae</taxon>
        <taxon>Romboutsia</taxon>
    </lineage>
</organism>
<keyword evidence="2" id="KW-0472">Membrane</keyword>
<feature type="region of interest" description="Disordered" evidence="1">
    <location>
        <begin position="64"/>
        <end position="91"/>
    </location>
</feature>
<dbReference type="Proteomes" id="UP001301012">
    <property type="component" value="Unassembled WGS sequence"/>
</dbReference>
<keyword evidence="2" id="KW-0812">Transmembrane</keyword>
<keyword evidence="2" id="KW-1133">Transmembrane helix</keyword>
<name>A0ABT7EER0_9FIRM</name>
<sequence>MKKKLLEKDGFYLGLFACICLLAIGGVWFTKNNVDELASNNEFVNNTEKSSKKDDELHLIKKENNDAVPTTSESEENLQQAKQKEKQQVKENDSKLGFLGKAITREYSEKQPSYSETLAVWEIHKGLDVSAEKNQAIKSLLSGKVVDVFKDDENGTSVKVQSDNDVVVIYSNLNEKTKVKKGQVVKEGELLGNVGNTSIVESEEGTHVHIEAFKAKQAIDPMNLTK</sequence>
<dbReference type="InterPro" id="IPR050570">
    <property type="entry name" value="Cell_wall_metabolism_enzyme"/>
</dbReference>
<accession>A0ABT7EER0</accession>
<dbReference type="InterPro" id="IPR016047">
    <property type="entry name" value="M23ase_b-sheet_dom"/>
</dbReference>
<dbReference type="EMBL" id="JASKYM010000007">
    <property type="protein sequence ID" value="MDK2564411.1"/>
    <property type="molecule type" value="Genomic_DNA"/>
</dbReference>
<feature type="compositionally biased region" description="Basic and acidic residues" evidence="1">
    <location>
        <begin position="82"/>
        <end position="91"/>
    </location>
</feature>
<evidence type="ECO:0000313" key="4">
    <source>
        <dbReference type="EMBL" id="MDK2564411.1"/>
    </source>
</evidence>
<evidence type="ECO:0000313" key="5">
    <source>
        <dbReference type="Proteomes" id="UP001301012"/>
    </source>
</evidence>
<dbReference type="Pfam" id="PF01551">
    <property type="entry name" value="Peptidase_M23"/>
    <property type="match status" value="1"/>
</dbReference>
<dbReference type="CDD" id="cd12797">
    <property type="entry name" value="M23_peptidase"/>
    <property type="match status" value="1"/>
</dbReference>
<protein>
    <submittedName>
        <fullName evidence="4">M23 family metallopeptidase</fullName>
        <ecNumber evidence="4">3.4.-.-</ecNumber>
    </submittedName>
</protein>
<dbReference type="InterPro" id="IPR011055">
    <property type="entry name" value="Dup_hybrid_motif"/>
</dbReference>
<evidence type="ECO:0000259" key="3">
    <source>
        <dbReference type="Pfam" id="PF01551"/>
    </source>
</evidence>
<dbReference type="RefSeq" id="WP_284133335.1">
    <property type="nucleotide sequence ID" value="NZ_JASKYM010000007.1"/>
</dbReference>
<dbReference type="Gene3D" id="2.70.70.10">
    <property type="entry name" value="Glucose Permease (Domain IIA)"/>
    <property type="match status" value="1"/>
</dbReference>
<keyword evidence="5" id="KW-1185">Reference proteome</keyword>
<comment type="caution">
    <text evidence="4">The sequence shown here is derived from an EMBL/GenBank/DDBJ whole genome shotgun (WGS) entry which is preliminary data.</text>
</comment>